<reference evidence="2 3" key="1">
    <citation type="submission" date="2017-04" db="EMBL/GenBank/DDBJ databases">
        <title>Draft genome sequence of Tuber borchii Vittad., a whitish edible truffle.</title>
        <authorList>
            <consortium name="DOE Joint Genome Institute"/>
            <person name="Murat C."/>
            <person name="Kuo A."/>
            <person name="Barry K.W."/>
            <person name="Clum A."/>
            <person name="Dockter R.B."/>
            <person name="Fauchery L."/>
            <person name="Iotti M."/>
            <person name="Kohler A."/>
            <person name="Labutti K."/>
            <person name="Lindquist E.A."/>
            <person name="Lipzen A."/>
            <person name="Ohm R.A."/>
            <person name="Wang M."/>
            <person name="Grigoriev I.V."/>
            <person name="Zambonelli A."/>
            <person name="Martin F.M."/>
        </authorList>
    </citation>
    <scope>NUCLEOTIDE SEQUENCE [LARGE SCALE GENOMIC DNA]</scope>
    <source>
        <strain evidence="2 3">Tbo3840</strain>
    </source>
</reference>
<sequence>MAPRPIVNLDATSPINRLLSAITSIFEFISSSRPLFQSEGADGIVIMDSEVPSIPITPLTPSRLPVPTGFELKPPGPEKESWMGIQVLQDTDEYTELTSNPWSEKRKRSSTFPRPQLRFL</sequence>
<dbReference type="Proteomes" id="UP000244722">
    <property type="component" value="Unassembled WGS sequence"/>
</dbReference>
<evidence type="ECO:0000313" key="2">
    <source>
        <dbReference type="EMBL" id="PUU81861.1"/>
    </source>
</evidence>
<feature type="region of interest" description="Disordered" evidence="1">
    <location>
        <begin position="96"/>
        <end position="120"/>
    </location>
</feature>
<name>A0A2T7A2A6_TUBBO</name>
<dbReference type="EMBL" id="NESQ01000038">
    <property type="protein sequence ID" value="PUU81861.1"/>
    <property type="molecule type" value="Genomic_DNA"/>
</dbReference>
<protein>
    <submittedName>
        <fullName evidence="2">Uncharacterized protein</fullName>
    </submittedName>
</protein>
<keyword evidence="3" id="KW-1185">Reference proteome</keyword>
<dbReference type="AlphaFoldDB" id="A0A2T7A2A6"/>
<evidence type="ECO:0000313" key="3">
    <source>
        <dbReference type="Proteomes" id="UP000244722"/>
    </source>
</evidence>
<accession>A0A2T7A2A6</accession>
<comment type="caution">
    <text evidence="2">The sequence shown here is derived from an EMBL/GenBank/DDBJ whole genome shotgun (WGS) entry which is preliminary data.</text>
</comment>
<organism evidence="2 3">
    <name type="scientific">Tuber borchii</name>
    <name type="common">White truffle</name>
    <dbReference type="NCBI Taxonomy" id="42251"/>
    <lineage>
        <taxon>Eukaryota</taxon>
        <taxon>Fungi</taxon>
        <taxon>Dikarya</taxon>
        <taxon>Ascomycota</taxon>
        <taxon>Pezizomycotina</taxon>
        <taxon>Pezizomycetes</taxon>
        <taxon>Pezizales</taxon>
        <taxon>Tuberaceae</taxon>
        <taxon>Tuber</taxon>
    </lineage>
</organism>
<evidence type="ECO:0000256" key="1">
    <source>
        <dbReference type="SAM" id="MobiDB-lite"/>
    </source>
</evidence>
<gene>
    <name evidence="2" type="ORF">B9Z19DRAFT_1062346</name>
</gene>
<proteinExistence type="predicted"/>